<protein>
    <submittedName>
        <fullName evidence="1">Uncharacterized protein</fullName>
    </submittedName>
</protein>
<organism evidence="1 2">
    <name type="scientific">Pogonophryne albipinna</name>
    <dbReference type="NCBI Taxonomy" id="1090488"/>
    <lineage>
        <taxon>Eukaryota</taxon>
        <taxon>Metazoa</taxon>
        <taxon>Chordata</taxon>
        <taxon>Craniata</taxon>
        <taxon>Vertebrata</taxon>
        <taxon>Euteleostomi</taxon>
        <taxon>Actinopterygii</taxon>
        <taxon>Neopterygii</taxon>
        <taxon>Teleostei</taxon>
        <taxon>Neoteleostei</taxon>
        <taxon>Acanthomorphata</taxon>
        <taxon>Eupercaria</taxon>
        <taxon>Perciformes</taxon>
        <taxon>Notothenioidei</taxon>
        <taxon>Pogonophryne</taxon>
    </lineage>
</organism>
<evidence type="ECO:0000313" key="1">
    <source>
        <dbReference type="EMBL" id="KAJ4936135.1"/>
    </source>
</evidence>
<sequence length="66" mass="7197">SGSYNEVPPSRPCCSLVQNQFETAAWDPSASHLPRISRAGDWLTGRATQRCQTQHTQVGHTADEGT</sequence>
<name>A0AAD6B4J8_9TELE</name>
<keyword evidence="2" id="KW-1185">Reference proteome</keyword>
<proteinExistence type="predicted"/>
<feature type="non-terminal residue" evidence="1">
    <location>
        <position position="66"/>
    </location>
</feature>
<reference evidence="1" key="1">
    <citation type="submission" date="2022-11" db="EMBL/GenBank/DDBJ databases">
        <title>Chromosome-level genome of Pogonophryne albipinna.</title>
        <authorList>
            <person name="Jo E."/>
        </authorList>
    </citation>
    <scope>NUCLEOTIDE SEQUENCE</scope>
    <source>
        <strain evidence="1">SGF0006</strain>
        <tissue evidence="1">Muscle</tissue>
    </source>
</reference>
<dbReference type="AlphaFoldDB" id="A0AAD6B4J8"/>
<comment type="caution">
    <text evidence="1">The sequence shown here is derived from an EMBL/GenBank/DDBJ whole genome shotgun (WGS) entry which is preliminary data.</text>
</comment>
<dbReference type="Proteomes" id="UP001219934">
    <property type="component" value="Unassembled WGS sequence"/>
</dbReference>
<feature type="non-terminal residue" evidence="1">
    <location>
        <position position="1"/>
    </location>
</feature>
<evidence type="ECO:0000313" key="2">
    <source>
        <dbReference type="Proteomes" id="UP001219934"/>
    </source>
</evidence>
<dbReference type="EMBL" id="JAPTMU010000011">
    <property type="protein sequence ID" value="KAJ4936135.1"/>
    <property type="molecule type" value="Genomic_DNA"/>
</dbReference>
<accession>A0AAD6B4J8</accession>
<gene>
    <name evidence="1" type="ORF">JOQ06_017659</name>
</gene>